<evidence type="ECO:0000256" key="1">
    <source>
        <dbReference type="SAM" id="MobiDB-lite"/>
    </source>
</evidence>
<evidence type="ECO:0000256" key="2">
    <source>
        <dbReference type="SAM" id="SignalP"/>
    </source>
</evidence>
<organism evidence="3 4">
    <name type="scientific">Paraburkholderia antibiotica</name>
    <dbReference type="NCBI Taxonomy" id="2728839"/>
    <lineage>
        <taxon>Bacteria</taxon>
        <taxon>Pseudomonadati</taxon>
        <taxon>Pseudomonadota</taxon>
        <taxon>Betaproteobacteria</taxon>
        <taxon>Burkholderiales</taxon>
        <taxon>Burkholderiaceae</taxon>
        <taxon>Paraburkholderia</taxon>
    </lineage>
</organism>
<comment type="caution">
    <text evidence="3">The sequence shown here is derived from an EMBL/GenBank/DDBJ whole genome shotgun (WGS) entry which is preliminary data.</text>
</comment>
<keyword evidence="4" id="KW-1185">Reference proteome</keyword>
<evidence type="ECO:0000313" key="3">
    <source>
        <dbReference type="EMBL" id="NML35057.1"/>
    </source>
</evidence>
<accession>A0A7Y0FGE3</accession>
<feature type="signal peptide" evidence="2">
    <location>
        <begin position="1"/>
        <end position="28"/>
    </location>
</feature>
<feature type="region of interest" description="Disordered" evidence="1">
    <location>
        <begin position="24"/>
        <end position="66"/>
    </location>
</feature>
<evidence type="ECO:0008006" key="5">
    <source>
        <dbReference type="Google" id="ProtNLM"/>
    </source>
</evidence>
<sequence length="66" mass="6997">MEKRFSTLAAASLMAMLLLPACRTGAEADEESEAPSDPGGERGSIQIEMPEPKYAAGSFHGKSRRG</sequence>
<feature type="chain" id="PRO_5031486196" description="Lipoprotein" evidence="2">
    <location>
        <begin position="29"/>
        <end position="66"/>
    </location>
</feature>
<evidence type="ECO:0000313" key="4">
    <source>
        <dbReference type="Proteomes" id="UP000583127"/>
    </source>
</evidence>
<reference evidence="3 4" key="1">
    <citation type="submission" date="2020-04" db="EMBL/GenBank/DDBJ databases">
        <title>Paraburkholderia sp. G-4-1-8 isolated from soil.</title>
        <authorList>
            <person name="Dahal R.H."/>
        </authorList>
    </citation>
    <scope>NUCLEOTIDE SEQUENCE [LARGE SCALE GENOMIC DNA]</scope>
    <source>
        <strain evidence="3 4">G-4-1-8</strain>
    </source>
</reference>
<dbReference type="EMBL" id="JABBFZ010000029">
    <property type="protein sequence ID" value="NML35057.1"/>
    <property type="molecule type" value="Genomic_DNA"/>
</dbReference>
<protein>
    <recommendedName>
        <fullName evidence="5">Lipoprotein</fullName>
    </recommendedName>
</protein>
<gene>
    <name evidence="3" type="ORF">HHL14_30060</name>
</gene>
<dbReference type="Proteomes" id="UP000583127">
    <property type="component" value="Unassembled WGS sequence"/>
</dbReference>
<keyword evidence="2" id="KW-0732">Signal</keyword>
<name>A0A7Y0FGE3_9BURK</name>
<proteinExistence type="predicted"/>
<dbReference type="RefSeq" id="WP_169501243.1">
    <property type="nucleotide sequence ID" value="NZ_JABBFZ010000029.1"/>
</dbReference>
<dbReference type="AlphaFoldDB" id="A0A7Y0FGE3"/>